<reference evidence="5" key="1">
    <citation type="journal article" date="2020" name="Stud. Mycol.">
        <title>101 Dothideomycetes genomes: A test case for predicting lifestyles and emergence of pathogens.</title>
        <authorList>
            <person name="Haridas S."/>
            <person name="Albert R."/>
            <person name="Binder M."/>
            <person name="Bloem J."/>
            <person name="LaButti K."/>
            <person name="Salamov A."/>
            <person name="Andreopoulos B."/>
            <person name="Baker S."/>
            <person name="Barry K."/>
            <person name="Bills G."/>
            <person name="Bluhm B."/>
            <person name="Cannon C."/>
            <person name="Castanera R."/>
            <person name="Culley D."/>
            <person name="Daum C."/>
            <person name="Ezra D."/>
            <person name="Gonzalez J."/>
            <person name="Henrissat B."/>
            <person name="Kuo A."/>
            <person name="Liang C."/>
            <person name="Lipzen A."/>
            <person name="Lutzoni F."/>
            <person name="Magnuson J."/>
            <person name="Mondo S."/>
            <person name="Nolan M."/>
            <person name="Ohm R."/>
            <person name="Pangilinan J."/>
            <person name="Park H.-J."/>
            <person name="Ramirez L."/>
            <person name="Alfaro M."/>
            <person name="Sun H."/>
            <person name="Tritt A."/>
            <person name="Yoshinaga Y."/>
            <person name="Zwiers L.-H."/>
            <person name="Turgeon B."/>
            <person name="Goodwin S."/>
            <person name="Spatafora J."/>
            <person name="Crous P."/>
            <person name="Grigoriev I."/>
        </authorList>
    </citation>
    <scope>NUCLEOTIDE SEQUENCE [LARGE SCALE GENOMIC DNA]</scope>
    <source>
        <strain evidence="5">CBS 304.66</strain>
    </source>
</reference>
<comment type="caution">
    <text evidence="4">The sequence shown here is derived from an EMBL/GenBank/DDBJ whole genome shotgun (WGS) entry which is preliminary data.</text>
</comment>
<dbReference type="CDD" id="cd02982">
    <property type="entry name" value="PDI_b'_family"/>
    <property type="match status" value="1"/>
</dbReference>
<dbReference type="EMBL" id="ML986642">
    <property type="protein sequence ID" value="KAF2262279.1"/>
    <property type="molecule type" value="Genomic_DNA"/>
</dbReference>
<feature type="domain" description="Thioredoxin" evidence="3">
    <location>
        <begin position="25"/>
        <end position="95"/>
    </location>
</feature>
<feature type="region of interest" description="Disordered" evidence="1">
    <location>
        <begin position="320"/>
        <end position="342"/>
    </location>
</feature>
<accession>A0A9P4KA57</accession>
<dbReference type="Proteomes" id="UP000800093">
    <property type="component" value="Unassembled WGS sequence"/>
</dbReference>
<evidence type="ECO:0000313" key="5">
    <source>
        <dbReference type="Proteomes" id="UP000800093"/>
    </source>
</evidence>
<dbReference type="PANTHER" id="PTHR22699:SF1">
    <property type="entry name" value="THIOREDOXIN DOMAIN-CONTAINING PROTEIN 16"/>
    <property type="match status" value="1"/>
</dbReference>
<dbReference type="OrthoDB" id="427280at2759"/>
<evidence type="ECO:0000259" key="3">
    <source>
        <dbReference type="Pfam" id="PF00085"/>
    </source>
</evidence>
<gene>
    <name evidence="4" type="ORF">CC78DRAFT_569879</name>
</gene>
<organism evidence="4 5">
    <name type="scientific">Lojkania enalia</name>
    <dbReference type="NCBI Taxonomy" id="147567"/>
    <lineage>
        <taxon>Eukaryota</taxon>
        <taxon>Fungi</taxon>
        <taxon>Dikarya</taxon>
        <taxon>Ascomycota</taxon>
        <taxon>Pezizomycotina</taxon>
        <taxon>Dothideomycetes</taxon>
        <taxon>Pleosporomycetidae</taxon>
        <taxon>Pleosporales</taxon>
        <taxon>Pleosporales incertae sedis</taxon>
        <taxon>Lojkania</taxon>
    </lineage>
</organism>
<sequence>MWALPFTILISLPVLCTATLIEFPSQKEFDQVYRNNVPLVVAFTSKTLKSLEPFHSAFSRASDTVKTPFVAIDCDKEVELCKEYDVNAYPAVRLYYMLGHGSAGERHMSDKIEEMKKIDDVVVIAYIRPDQESLLETFATVAVEHYQDFVFLYSTDTQVADSEGLVMPAIVCYKNTDGDNAILNGHFTKRDVEKLLEKSKSMVIGEINERTINEYMARDKLAVYLFVKNEDDATTLRRELTPTFKIYEKVVKVGVANAVEYGPMAKSFGLGEDKFPALAVHAPMNNNIFLYKQGRRVIASTVEAMLKTILHAKAVSGQVFGQEAPEEEDGKTSDDASGHDEL</sequence>
<dbReference type="AlphaFoldDB" id="A0A9P4KA57"/>
<dbReference type="SUPFAM" id="SSF52833">
    <property type="entry name" value="Thioredoxin-like"/>
    <property type="match status" value="3"/>
</dbReference>
<dbReference type="CDD" id="cd02981">
    <property type="entry name" value="PDI_b_family"/>
    <property type="match status" value="1"/>
</dbReference>
<dbReference type="InterPro" id="IPR036249">
    <property type="entry name" value="Thioredoxin-like_sf"/>
</dbReference>
<keyword evidence="5" id="KW-1185">Reference proteome</keyword>
<dbReference type="PANTHER" id="PTHR22699">
    <property type="entry name" value="THIOREDOXIN DOMAIN-CONTAINING PROTEIN 16"/>
    <property type="match status" value="1"/>
</dbReference>
<feature type="signal peptide" evidence="2">
    <location>
        <begin position="1"/>
        <end position="18"/>
    </location>
</feature>
<name>A0A9P4KA57_9PLEO</name>
<protein>
    <recommendedName>
        <fullName evidence="3">Thioredoxin domain-containing protein</fullName>
    </recommendedName>
</protein>
<keyword evidence="2" id="KW-0732">Signal</keyword>
<dbReference type="Pfam" id="PF13848">
    <property type="entry name" value="Thioredoxin_6"/>
    <property type="match status" value="1"/>
</dbReference>
<evidence type="ECO:0000256" key="2">
    <source>
        <dbReference type="SAM" id="SignalP"/>
    </source>
</evidence>
<feature type="chain" id="PRO_5040407153" description="Thioredoxin domain-containing protein" evidence="2">
    <location>
        <begin position="19"/>
        <end position="342"/>
    </location>
</feature>
<feature type="compositionally biased region" description="Basic and acidic residues" evidence="1">
    <location>
        <begin position="330"/>
        <end position="342"/>
    </location>
</feature>
<dbReference type="Pfam" id="PF00085">
    <property type="entry name" value="Thioredoxin"/>
    <property type="match status" value="1"/>
</dbReference>
<dbReference type="InterPro" id="IPR040090">
    <property type="entry name" value="TXNDC16"/>
</dbReference>
<evidence type="ECO:0000256" key="1">
    <source>
        <dbReference type="SAM" id="MobiDB-lite"/>
    </source>
</evidence>
<dbReference type="Gene3D" id="3.40.30.10">
    <property type="entry name" value="Glutaredoxin"/>
    <property type="match status" value="3"/>
</dbReference>
<dbReference type="InterPro" id="IPR013766">
    <property type="entry name" value="Thioredoxin_domain"/>
</dbReference>
<evidence type="ECO:0000313" key="4">
    <source>
        <dbReference type="EMBL" id="KAF2262279.1"/>
    </source>
</evidence>
<proteinExistence type="predicted"/>